<organism evidence="2 3">
    <name type="scientific">Forsythia ovata</name>
    <dbReference type="NCBI Taxonomy" id="205694"/>
    <lineage>
        <taxon>Eukaryota</taxon>
        <taxon>Viridiplantae</taxon>
        <taxon>Streptophyta</taxon>
        <taxon>Embryophyta</taxon>
        <taxon>Tracheophyta</taxon>
        <taxon>Spermatophyta</taxon>
        <taxon>Magnoliopsida</taxon>
        <taxon>eudicotyledons</taxon>
        <taxon>Gunneridae</taxon>
        <taxon>Pentapetalae</taxon>
        <taxon>asterids</taxon>
        <taxon>lamiids</taxon>
        <taxon>Lamiales</taxon>
        <taxon>Oleaceae</taxon>
        <taxon>Forsythieae</taxon>
        <taxon>Forsythia</taxon>
    </lineage>
</organism>
<dbReference type="AlphaFoldDB" id="A0ABD1P128"/>
<keyword evidence="3" id="KW-1185">Reference proteome</keyword>
<protein>
    <submittedName>
        <fullName evidence="2">Uncharacterized protein</fullName>
    </submittedName>
</protein>
<name>A0ABD1P128_9LAMI</name>
<evidence type="ECO:0000313" key="3">
    <source>
        <dbReference type="Proteomes" id="UP001604277"/>
    </source>
</evidence>
<dbReference type="Proteomes" id="UP001604277">
    <property type="component" value="Unassembled WGS sequence"/>
</dbReference>
<evidence type="ECO:0000256" key="1">
    <source>
        <dbReference type="SAM" id="MobiDB-lite"/>
    </source>
</evidence>
<comment type="caution">
    <text evidence="2">The sequence shown here is derived from an EMBL/GenBank/DDBJ whole genome shotgun (WGS) entry which is preliminary data.</text>
</comment>
<reference evidence="3" key="1">
    <citation type="submission" date="2024-07" db="EMBL/GenBank/DDBJ databases">
        <title>Two chromosome-level genome assemblies of Korean endemic species Abeliophyllum distichum and Forsythia ovata (Oleaceae).</title>
        <authorList>
            <person name="Jang H."/>
        </authorList>
    </citation>
    <scope>NUCLEOTIDE SEQUENCE [LARGE SCALE GENOMIC DNA]</scope>
</reference>
<dbReference type="EMBL" id="JBFOLJ010000045">
    <property type="protein sequence ID" value="KAL2457028.1"/>
    <property type="molecule type" value="Genomic_DNA"/>
</dbReference>
<proteinExistence type="predicted"/>
<evidence type="ECO:0000313" key="2">
    <source>
        <dbReference type="EMBL" id="KAL2457028.1"/>
    </source>
</evidence>
<gene>
    <name evidence="2" type="ORF">Fot_56439</name>
</gene>
<feature type="compositionally biased region" description="Basic and acidic residues" evidence="1">
    <location>
        <begin position="19"/>
        <end position="29"/>
    </location>
</feature>
<sequence>MAGMRVQPDEIITESDQPDEARRVPDHPGTETQPVSSKEKGKAPIREEEKEEAGSEEGGQSIFIHMFYLFDSEGGEDEDTERTVSSAPMGEGAPARTSAVEVPVQPSAQAATTTEIRRKTYI</sequence>
<feature type="region of interest" description="Disordered" evidence="1">
    <location>
        <begin position="1"/>
        <end position="122"/>
    </location>
</feature>
<accession>A0ABD1P128</accession>
<feature type="compositionally biased region" description="Basic and acidic residues" evidence="1">
    <location>
        <begin position="37"/>
        <end position="48"/>
    </location>
</feature>